<keyword evidence="3" id="KW-1185">Reference proteome</keyword>
<protein>
    <submittedName>
        <fullName evidence="2">Uncharacterized protein</fullName>
    </submittedName>
</protein>
<evidence type="ECO:0000313" key="2">
    <source>
        <dbReference type="EMBL" id="KAD5318133.1"/>
    </source>
</evidence>
<dbReference type="Proteomes" id="UP000326396">
    <property type="component" value="Linkage Group LG17"/>
</dbReference>
<comment type="caution">
    <text evidence="2">The sequence shown here is derived from an EMBL/GenBank/DDBJ whole genome shotgun (WGS) entry which is preliminary data.</text>
</comment>
<feature type="compositionally biased region" description="Polar residues" evidence="1">
    <location>
        <begin position="58"/>
        <end position="70"/>
    </location>
</feature>
<name>A0A5N6NVG1_9ASTR</name>
<reference evidence="2 3" key="1">
    <citation type="submission" date="2019-05" db="EMBL/GenBank/DDBJ databases">
        <title>Mikania micrantha, genome provides insights into the molecular mechanism of rapid growth.</title>
        <authorList>
            <person name="Liu B."/>
        </authorList>
    </citation>
    <scope>NUCLEOTIDE SEQUENCE [LARGE SCALE GENOMIC DNA]</scope>
    <source>
        <strain evidence="2">NLD-2019</strain>
        <tissue evidence="2">Leaf</tissue>
    </source>
</reference>
<accession>A0A5N6NVG1</accession>
<sequence length="120" mass="13015">MRDELTMPDSNSYISPVGRWSPPVAAVVGTGGESITKLRNRIWDDLPQGGTAFLGTKPLNSGNKSVSTTAVPPLRPFSPTSPTFFHDSFQNRHRTEACSFSRDNASMNGLATDVKRGFVT</sequence>
<evidence type="ECO:0000313" key="3">
    <source>
        <dbReference type="Proteomes" id="UP000326396"/>
    </source>
</evidence>
<organism evidence="2 3">
    <name type="scientific">Mikania micrantha</name>
    <name type="common">bitter vine</name>
    <dbReference type="NCBI Taxonomy" id="192012"/>
    <lineage>
        <taxon>Eukaryota</taxon>
        <taxon>Viridiplantae</taxon>
        <taxon>Streptophyta</taxon>
        <taxon>Embryophyta</taxon>
        <taxon>Tracheophyta</taxon>
        <taxon>Spermatophyta</taxon>
        <taxon>Magnoliopsida</taxon>
        <taxon>eudicotyledons</taxon>
        <taxon>Gunneridae</taxon>
        <taxon>Pentapetalae</taxon>
        <taxon>asterids</taxon>
        <taxon>campanulids</taxon>
        <taxon>Asterales</taxon>
        <taxon>Asteraceae</taxon>
        <taxon>Asteroideae</taxon>
        <taxon>Heliantheae alliance</taxon>
        <taxon>Eupatorieae</taxon>
        <taxon>Mikania</taxon>
    </lineage>
</organism>
<evidence type="ECO:0000256" key="1">
    <source>
        <dbReference type="SAM" id="MobiDB-lite"/>
    </source>
</evidence>
<proteinExistence type="predicted"/>
<feature type="region of interest" description="Disordered" evidence="1">
    <location>
        <begin position="54"/>
        <end position="74"/>
    </location>
</feature>
<gene>
    <name evidence="2" type="ORF">E3N88_18079</name>
</gene>
<dbReference type="EMBL" id="SZYD01000009">
    <property type="protein sequence ID" value="KAD5318133.1"/>
    <property type="molecule type" value="Genomic_DNA"/>
</dbReference>
<dbReference type="AlphaFoldDB" id="A0A5N6NVG1"/>